<evidence type="ECO:0000313" key="2">
    <source>
        <dbReference type="Proteomes" id="UP001220509"/>
    </source>
</evidence>
<dbReference type="Gene3D" id="1.10.287.950">
    <property type="entry name" value="Methyl-accepting chemotaxis protein"/>
    <property type="match status" value="1"/>
</dbReference>
<sequence>MQDTLQTATQTHSTFGVILTATEETSLQIAHMSSQAQSLNGSAEKISQSMSYVTHIIQDSMKSHETVNLTVQQQLEKTRLVNEEADLLNQMSDKLGQLVHDLEPVAANLSADYTQDSFSSSNRTVPAIS</sequence>
<accession>A0AAX3M4F0</accession>
<evidence type="ECO:0008006" key="3">
    <source>
        <dbReference type="Google" id="ProtNLM"/>
    </source>
</evidence>
<proteinExistence type="predicted"/>
<evidence type="ECO:0000313" key="1">
    <source>
        <dbReference type="EMBL" id="WCT56935.1"/>
    </source>
</evidence>
<name>A0AAX3M4F0_9BACL</name>
<dbReference type="AlphaFoldDB" id="A0AAX3M4F0"/>
<protein>
    <recommendedName>
        <fullName evidence="3">Methyl-accepting chemotaxis protein</fullName>
    </recommendedName>
</protein>
<dbReference type="KEGG" id="pka:PQ456_05270"/>
<reference evidence="1 2" key="1">
    <citation type="submission" date="2023-02" db="EMBL/GenBank/DDBJ databases">
        <title>Genome sequence of Paenibacillus kyungheensis KACC 18744.</title>
        <authorList>
            <person name="Kim S."/>
            <person name="Heo J."/>
            <person name="Kwon S.-W."/>
        </authorList>
    </citation>
    <scope>NUCLEOTIDE SEQUENCE [LARGE SCALE GENOMIC DNA]</scope>
    <source>
        <strain evidence="1 2">KACC 18744</strain>
    </source>
</reference>
<dbReference type="SUPFAM" id="SSF58104">
    <property type="entry name" value="Methyl-accepting chemotaxis protein (MCP) signaling domain"/>
    <property type="match status" value="1"/>
</dbReference>
<dbReference type="EMBL" id="CP117416">
    <property type="protein sequence ID" value="WCT56935.1"/>
    <property type="molecule type" value="Genomic_DNA"/>
</dbReference>
<gene>
    <name evidence="1" type="ORF">PQ456_05270</name>
</gene>
<organism evidence="1 2">
    <name type="scientific">Paenibacillus kyungheensis</name>
    <dbReference type="NCBI Taxonomy" id="1452732"/>
    <lineage>
        <taxon>Bacteria</taxon>
        <taxon>Bacillati</taxon>
        <taxon>Bacillota</taxon>
        <taxon>Bacilli</taxon>
        <taxon>Bacillales</taxon>
        <taxon>Paenibacillaceae</taxon>
        <taxon>Paenibacillus</taxon>
    </lineage>
</organism>
<keyword evidence="2" id="KW-1185">Reference proteome</keyword>
<dbReference type="Proteomes" id="UP001220509">
    <property type="component" value="Chromosome"/>
</dbReference>
<dbReference type="RefSeq" id="WP_273615199.1">
    <property type="nucleotide sequence ID" value="NZ_CP117416.1"/>
</dbReference>